<evidence type="ECO:0000313" key="12">
    <source>
        <dbReference type="Proteomes" id="UP000246352"/>
    </source>
</evidence>
<dbReference type="HAMAP" id="MF_00135">
    <property type="entry name" value="PRAI"/>
    <property type="match status" value="1"/>
</dbReference>
<proteinExistence type="inferred from homology"/>
<evidence type="ECO:0000259" key="10">
    <source>
        <dbReference type="Pfam" id="PF00697"/>
    </source>
</evidence>
<dbReference type="InterPro" id="IPR001240">
    <property type="entry name" value="PRAI_dom"/>
</dbReference>
<dbReference type="AlphaFoldDB" id="A0A317PLL0"/>
<dbReference type="InterPro" id="IPR011060">
    <property type="entry name" value="RibuloseP-bd_barrel"/>
</dbReference>
<dbReference type="GO" id="GO:0000162">
    <property type="term" value="P:L-tryptophan biosynthetic process"/>
    <property type="evidence" value="ECO:0007669"/>
    <property type="project" value="UniProtKB-UniRule"/>
</dbReference>
<dbReference type="Pfam" id="PF00697">
    <property type="entry name" value="PRAI"/>
    <property type="match status" value="1"/>
</dbReference>
<dbReference type="OrthoDB" id="9796196at2"/>
<keyword evidence="7 9" id="KW-0057">Aromatic amino acid biosynthesis</keyword>
<comment type="caution">
    <text evidence="11">The sequence shown here is derived from an EMBL/GenBank/DDBJ whole genome shotgun (WGS) entry which is preliminary data.</text>
</comment>
<dbReference type="Gene3D" id="3.20.20.70">
    <property type="entry name" value="Aldolase class I"/>
    <property type="match status" value="1"/>
</dbReference>
<evidence type="ECO:0000313" key="11">
    <source>
        <dbReference type="EMBL" id="PWW00505.1"/>
    </source>
</evidence>
<evidence type="ECO:0000256" key="2">
    <source>
        <dbReference type="ARBA" id="ARBA00004664"/>
    </source>
</evidence>
<evidence type="ECO:0000256" key="5">
    <source>
        <dbReference type="ARBA" id="ARBA00022605"/>
    </source>
</evidence>
<feature type="domain" description="N-(5'phosphoribosyl) anthranilate isomerase (PRAI)" evidence="10">
    <location>
        <begin position="6"/>
        <end position="210"/>
    </location>
</feature>
<sequence>MKTRIKMCGLSTREAVERAASLGAVWAGFIFFPKSPRHVTVATAADLAEVARRAGLKTVAVTVDADTEQLDRIVAEMKPDMLQLHGAETVAQVRAVKARHGLPVMKAFAIREAADLYALRPYVGVADMFLFDAKPPRGSDLPGGNGLSFDWRLLAALDPGVDYMLSGGLTKDNVGEALALTGAGAVDISSGIERAPGIKDLDMMDGFVQAVRTYEDNRHATAGSV</sequence>
<dbReference type="EC" id="5.3.1.24" evidence="3 9"/>
<evidence type="ECO:0000256" key="4">
    <source>
        <dbReference type="ARBA" id="ARBA00022272"/>
    </source>
</evidence>
<organism evidence="11 12">
    <name type="scientific">Hoeflea marina</name>
    <dbReference type="NCBI Taxonomy" id="274592"/>
    <lineage>
        <taxon>Bacteria</taxon>
        <taxon>Pseudomonadati</taxon>
        <taxon>Pseudomonadota</taxon>
        <taxon>Alphaproteobacteria</taxon>
        <taxon>Hyphomicrobiales</taxon>
        <taxon>Rhizobiaceae</taxon>
        <taxon>Hoeflea</taxon>
    </lineage>
</organism>
<dbReference type="UniPathway" id="UPA00035">
    <property type="reaction ID" value="UER00042"/>
</dbReference>
<evidence type="ECO:0000256" key="3">
    <source>
        <dbReference type="ARBA" id="ARBA00012572"/>
    </source>
</evidence>
<dbReference type="GO" id="GO:0004640">
    <property type="term" value="F:phosphoribosylanthranilate isomerase activity"/>
    <property type="evidence" value="ECO:0007669"/>
    <property type="project" value="UniProtKB-UniRule"/>
</dbReference>
<dbReference type="RefSeq" id="WP_110032714.1">
    <property type="nucleotide sequence ID" value="NZ_QGTR01000003.1"/>
</dbReference>
<evidence type="ECO:0000256" key="6">
    <source>
        <dbReference type="ARBA" id="ARBA00022822"/>
    </source>
</evidence>
<dbReference type="PANTHER" id="PTHR42894:SF1">
    <property type="entry name" value="N-(5'-PHOSPHORIBOSYL)ANTHRANILATE ISOMERASE"/>
    <property type="match status" value="1"/>
</dbReference>
<accession>A0A317PLL0</accession>
<comment type="similarity">
    <text evidence="9">Belongs to the TrpF family.</text>
</comment>
<comment type="catalytic activity">
    <reaction evidence="1 9">
        <text>N-(5-phospho-beta-D-ribosyl)anthranilate = 1-(2-carboxyphenylamino)-1-deoxy-D-ribulose 5-phosphate</text>
        <dbReference type="Rhea" id="RHEA:21540"/>
        <dbReference type="ChEBI" id="CHEBI:18277"/>
        <dbReference type="ChEBI" id="CHEBI:58613"/>
        <dbReference type="EC" id="5.3.1.24"/>
    </reaction>
</comment>
<dbReference type="EMBL" id="QGTR01000003">
    <property type="protein sequence ID" value="PWW00505.1"/>
    <property type="molecule type" value="Genomic_DNA"/>
</dbReference>
<dbReference type="InterPro" id="IPR013785">
    <property type="entry name" value="Aldolase_TIM"/>
</dbReference>
<gene>
    <name evidence="9" type="primary">trpF</name>
    <name evidence="11" type="ORF">DFR52_103712</name>
</gene>
<keyword evidence="5 9" id="KW-0028">Amino-acid biosynthesis</keyword>
<dbReference type="CDD" id="cd00405">
    <property type="entry name" value="PRAI"/>
    <property type="match status" value="1"/>
</dbReference>
<dbReference type="InterPro" id="IPR044643">
    <property type="entry name" value="TrpF_fam"/>
</dbReference>
<protein>
    <recommendedName>
        <fullName evidence="4 9">N-(5'-phosphoribosyl)anthranilate isomerase</fullName>
        <shortName evidence="9">PRAI</shortName>
        <ecNumber evidence="3 9">5.3.1.24</ecNumber>
    </recommendedName>
</protein>
<evidence type="ECO:0000256" key="9">
    <source>
        <dbReference type="HAMAP-Rule" id="MF_00135"/>
    </source>
</evidence>
<evidence type="ECO:0000256" key="1">
    <source>
        <dbReference type="ARBA" id="ARBA00001164"/>
    </source>
</evidence>
<dbReference type="PANTHER" id="PTHR42894">
    <property type="entry name" value="N-(5'-PHOSPHORIBOSYL)ANTHRANILATE ISOMERASE"/>
    <property type="match status" value="1"/>
</dbReference>
<evidence type="ECO:0000256" key="8">
    <source>
        <dbReference type="ARBA" id="ARBA00023235"/>
    </source>
</evidence>
<evidence type="ECO:0000256" key="7">
    <source>
        <dbReference type="ARBA" id="ARBA00023141"/>
    </source>
</evidence>
<name>A0A317PLL0_9HYPH</name>
<keyword evidence="6 9" id="KW-0822">Tryptophan biosynthesis</keyword>
<dbReference type="SUPFAM" id="SSF51366">
    <property type="entry name" value="Ribulose-phoshate binding barrel"/>
    <property type="match status" value="1"/>
</dbReference>
<dbReference type="Proteomes" id="UP000246352">
    <property type="component" value="Unassembled WGS sequence"/>
</dbReference>
<dbReference type="NCBIfam" id="NF002295">
    <property type="entry name" value="PRK01222.1-1"/>
    <property type="match status" value="1"/>
</dbReference>
<comment type="pathway">
    <text evidence="2 9">Amino-acid biosynthesis; L-tryptophan biosynthesis; L-tryptophan from chorismate: step 3/5.</text>
</comment>
<keyword evidence="12" id="KW-1185">Reference proteome</keyword>
<keyword evidence="8 9" id="KW-0413">Isomerase</keyword>
<reference evidence="11 12" key="1">
    <citation type="submission" date="2018-05" db="EMBL/GenBank/DDBJ databases">
        <title>Genomic Encyclopedia of Type Strains, Phase IV (KMG-IV): sequencing the most valuable type-strain genomes for metagenomic binning, comparative biology and taxonomic classification.</title>
        <authorList>
            <person name="Goeker M."/>
        </authorList>
    </citation>
    <scope>NUCLEOTIDE SEQUENCE [LARGE SCALE GENOMIC DNA]</scope>
    <source>
        <strain evidence="11 12">DSM 16791</strain>
    </source>
</reference>